<keyword evidence="2 5" id="KW-0812">Transmembrane</keyword>
<feature type="transmembrane region" description="Helical" evidence="5">
    <location>
        <begin position="300"/>
        <end position="331"/>
    </location>
</feature>
<dbReference type="GO" id="GO:0006685">
    <property type="term" value="P:sphingomyelin catabolic process"/>
    <property type="evidence" value="ECO:0007669"/>
    <property type="project" value="TreeGrafter"/>
</dbReference>
<dbReference type="InterPro" id="IPR024129">
    <property type="entry name" value="Sphingomy_SMPD4"/>
</dbReference>
<dbReference type="VEuPathDB" id="VectorBase:ADAC000958"/>
<name>A0A2M4DQI3_ANODA</name>
<evidence type="ECO:0000256" key="1">
    <source>
        <dbReference type="ARBA" id="ARBA00004167"/>
    </source>
</evidence>
<dbReference type="AlphaFoldDB" id="A0A2M4DQI3"/>
<organism evidence="6">
    <name type="scientific">Anopheles darlingi</name>
    <name type="common">Mosquito</name>
    <dbReference type="NCBI Taxonomy" id="43151"/>
    <lineage>
        <taxon>Eukaryota</taxon>
        <taxon>Metazoa</taxon>
        <taxon>Ecdysozoa</taxon>
        <taxon>Arthropoda</taxon>
        <taxon>Hexapoda</taxon>
        <taxon>Insecta</taxon>
        <taxon>Pterygota</taxon>
        <taxon>Neoptera</taxon>
        <taxon>Endopterygota</taxon>
        <taxon>Diptera</taxon>
        <taxon>Nematocera</taxon>
        <taxon>Culicoidea</taxon>
        <taxon>Culicidae</taxon>
        <taxon>Anophelinae</taxon>
        <taxon>Anopheles</taxon>
    </lineage>
</organism>
<reference evidence="6" key="1">
    <citation type="submission" date="2018-01" db="EMBL/GenBank/DDBJ databases">
        <title>An insight into the sialome of Amazonian anophelines.</title>
        <authorList>
            <person name="Ribeiro J.M."/>
            <person name="Scarpassa V."/>
            <person name="Calvo E."/>
        </authorList>
    </citation>
    <scope>NUCLEOTIDE SEQUENCE</scope>
</reference>
<keyword evidence="3 5" id="KW-1133">Transmembrane helix</keyword>
<protein>
    <submittedName>
        <fullName evidence="6">Uncharacterized protein</fullName>
    </submittedName>
</protein>
<accession>A0A2M4DQI3</accession>
<proteinExistence type="predicted"/>
<dbReference type="Pfam" id="PF14724">
    <property type="entry name" value="mit_SMPDase"/>
    <property type="match status" value="1"/>
</dbReference>
<evidence type="ECO:0000256" key="2">
    <source>
        <dbReference type="ARBA" id="ARBA00022692"/>
    </source>
</evidence>
<dbReference type="GO" id="GO:0050290">
    <property type="term" value="F:sphingomyelin phosphodiesterase D activity"/>
    <property type="evidence" value="ECO:0007669"/>
    <property type="project" value="InterPro"/>
</dbReference>
<evidence type="ECO:0000313" key="6">
    <source>
        <dbReference type="EMBL" id="MBW79813.1"/>
    </source>
</evidence>
<comment type="subcellular location">
    <subcellularLocation>
        <location evidence="1">Membrane</location>
        <topology evidence="1">Single-pass membrane protein</topology>
    </subcellularLocation>
</comment>
<evidence type="ECO:0000256" key="5">
    <source>
        <dbReference type="SAM" id="Phobius"/>
    </source>
</evidence>
<dbReference type="PANTHER" id="PTHR12988:SF6">
    <property type="entry name" value="SPHINGOMYELIN PHOSPHODIESTERASE 4"/>
    <property type="match status" value="1"/>
</dbReference>
<dbReference type="GO" id="GO:0046513">
    <property type="term" value="P:ceramide biosynthetic process"/>
    <property type="evidence" value="ECO:0007669"/>
    <property type="project" value="TreeGrafter"/>
</dbReference>
<keyword evidence="4 5" id="KW-0472">Membrane</keyword>
<dbReference type="GO" id="GO:0016020">
    <property type="term" value="C:membrane"/>
    <property type="evidence" value="ECO:0007669"/>
    <property type="project" value="UniProtKB-SubCell"/>
</dbReference>
<dbReference type="GO" id="GO:0046475">
    <property type="term" value="P:glycerophospholipid catabolic process"/>
    <property type="evidence" value="ECO:0007669"/>
    <property type="project" value="TreeGrafter"/>
</dbReference>
<dbReference type="PANTHER" id="PTHR12988">
    <property type="entry name" value="SPHINGOMYELIN PHOSPHODIESTERASE 4"/>
    <property type="match status" value="1"/>
</dbReference>
<dbReference type="VEuPathDB" id="VectorBase:ADAR2_003973"/>
<evidence type="ECO:0000256" key="4">
    <source>
        <dbReference type="ARBA" id="ARBA00023136"/>
    </source>
</evidence>
<dbReference type="EMBL" id="GGFL01015635">
    <property type="protein sequence ID" value="MBW79813.1"/>
    <property type="molecule type" value="Transcribed_RNA"/>
</dbReference>
<evidence type="ECO:0000256" key="3">
    <source>
        <dbReference type="ARBA" id="ARBA00022989"/>
    </source>
</evidence>
<sequence>MTSPISIKILTRLLKVVSSRTMLNFIKRNEIILYRLKQQYDISSLTINISILPEEDNPPIDLEEVDMVWSLGGSKMIDPTNYTPLFSRSVQYQLCQLAKRLCYTISRIKGRIQLLEGKKKKHITLLPYLWQALGGGQSLSPYKTAQDDCYVLESICQWLTEMFAIPSFEMEPNNELEHEPPNNLIFQPSPGFLNRNQHICAQTHLGDPQLLPITNKEIKFLVRALYHVSMKVNLIYHDELSSLWYSQRWWGSIARLMLQPPSSYMERVQLASGLSTMVETSVGPQLSLRSFASYAAVRNVVGAFVAGILLFGSPIYGFIILVLLAFTLTLLR</sequence>